<dbReference type="HOGENOM" id="CLU_380499_0_0_1"/>
<evidence type="ECO:0000313" key="6">
    <source>
        <dbReference type="Proteomes" id="UP000001593"/>
    </source>
</evidence>
<dbReference type="SMART" id="SM00593">
    <property type="entry name" value="RUN"/>
    <property type="match status" value="1"/>
</dbReference>
<evidence type="ECO:0000256" key="1">
    <source>
        <dbReference type="ARBA" id="ARBA00004496"/>
    </source>
</evidence>
<dbReference type="Gene3D" id="1.20.58.900">
    <property type="match status" value="1"/>
</dbReference>
<evidence type="ECO:0000256" key="3">
    <source>
        <dbReference type="SAM" id="MobiDB-lite"/>
    </source>
</evidence>
<keyword evidence="6" id="KW-1185">Reference proteome</keyword>
<feature type="region of interest" description="Disordered" evidence="3">
    <location>
        <begin position="353"/>
        <end position="416"/>
    </location>
</feature>
<dbReference type="PhylomeDB" id="A7S496"/>
<dbReference type="InterPro" id="IPR004012">
    <property type="entry name" value="Run_dom"/>
</dbReference>
<comment type="subcellular location">
    <subcellularLocation>
        <location evidence="1">Cytoplasm</location>
    </subcellularLocation>
</comment>
<dbReference type="Proteomes" id="UP000001593">
    <property type="component" value="Unassembled WGS sequence"/>
</dbReference>
<accession>A7S496</accession>
<dbReference type="PANTHER" id="PTHR46556:SF1">
    <property type="entry name" value="PLECKSTRIN HOMOLOGY DOMAIN-CONTAINING FAMILY M MEMBER 2"/>
    <property type="match status" value="1"/>
</dbReference>
<dbReference type="SUPFAM" id="SSF140741">
    <property type="entry name" value="RUN domain-like"/>
    <property type="match status" value="1"/>
</dbReference>
<feature type="compositionally biased region" description="Basic and acidic residues" evidence="3">
    <location>
        <begin position="466"/>
        <end position="476"/>
    </location>
</feature>
<dbReference type="PANTHER" id="PTHR46556">
    <property type="entry name" value="PLECKSTRIN HOMOLOGY DOMAIN-CONTAINING FAMILY M MEMBER 2"/>
    <property type="match status" value="1"/>
</dbReference>
<feature type="domain" description="RUN" evidence="4">
    <location>
        <begin position="103"/>
        <end position="225"/>
    </location>
</feature>
<keyword evidence="2" id="KW-0963">Cytoplasm</keyword>
<dbReference type="GO" id="GO:0007030">
    <property type="term" value="P:Golgi organization"/>
    <property type="evidence" value="ECO:0000318"/>
    <property type="project" value="GO_Central"/>
</dbReference>
<evidence type="ECO:0000313" key="5">
    <source>
        <dbReference type="EMBL" id="EDO41439.1"/>
    </source>
</evidence>
<gene>
    <name evidence="5" type="ORF">NEMVEDRAFT_v1g206574</name>
</gene>
<organism evidence="5 6">
    <name type="scientific">Nematostella vectensis</name>
    <name type="common">Starlet sea anemone</name>
    <dbReference type="NCBI Taxonomy" id="45351"/>
    <lineage>
        <taxon>Eukaryota</taxon>
        <taxon>Metazoa</taxon>
        <taxon>Cnidaria</taxon>
        <taxon>Anthozoa</taxon>
        <taxon>Hexacorallia</taxon>
        <taxon>Actiniaria</taxon>
        <taxon>Edwardsiidae</taxon>
        <taxon>Nematostella</taxon>
    </lineage>
</organism>
<feature type="region of interest" description="Disordered" evidence="3">
    <location>
        <begin position="465"/>
        <end position="487"/>
    </location>
</feature>
<dbReference type="InterPro" id="IPR053015">
    <property type="entry name" value="PH_domain-containing_M2"/>
</dbReference>
<dbReference type="CDD" id="cd17680">
    <property type="entry name" value="RUN_PLEKHM2"/>
    <property type="match status" value="1"/>
</dbReference>
<dbReference type="InParanoid" id="A7S496"/>
<name>A7S496_NEMVE</name>
<dbReference type="InterPro" id="IPR057288">
    <property type="entry name" value="PH_PLEKHM2"/>
</dbReference>
<dbReference type="FunFam" id="1.20.58.900:FF:000004">
    <property type="entry name" value="pleckstrin homology domain-containing family M member 2 isoform X2"/>
    <property type="match status" value="1"/>
</dbReference>
<dbReference type="GO" id="GO:0032418">
    <property type="term" value="P:lysosome localization"/>
    <property type="evidence" value="ECO:0000318"/>
    <property type="project" value="GO_Central"/>
</dbReference>
<proteinExistence type="predicted"/>
<dbReference type="InterPro" id="IPR037213">
    <property type="entry name" value="Run_dom_sf"/>
</dbReference>
<feature type="region of interest" description="Disordered" evidence="3">
    <location>
        <begin position="256"/>
        <end position="297"/>
    </location>
</feature>
<dbReference type="eggNOG" id="KOG1829">
    <property type="taxonomic scope" value="Eukaryota"/>
</dbReference>
<dbReference type="EMBL" id="DS469577">
    <property type="protein sequence ID" value="EDO41439.1"/>
    <property type="molecule type" value="Genomic_DNA"/>
</dbReference>
<dbReference type="Pfam" id="PF23142">
    <property type="entry name" value="PH_PLEKHM2"/>
    <property type="match status" value="1"/>
</dbReference>
<dbReference type="GO" id="GO:0032880">
    <property type="term" value="P:regulation of protein localization"/>
    <property type="evidence" value="ECO:0000318"/>
    <property type="project" value="GO_Central"/>
</dbReference>
<dbReference type="GO" id="GO:0019894">
    <property type="term" value="F:kinesin binding"/>
    <property type="evidence" value="ECO:0000318"/>
    <property type="project" value="GO_Central"/>
</dbReference>
<dbReference type="STRING" id="45351.A7S496"/>
<dbReference type="GO" id="GO:0010008">
    <property type="term" value="C:endosome membrane"/>
    <property type="evidence" value="ECO:0000318"/>
    <property type="project" value="GO_Central"/>
</dbReference>
<dbReference type="InterPro" id="IPR047327">
    <property type="entry name" value="RUN_PLEKHM2"/>
</dbReference>
<dbReference type="Pfam" id="PF02759">
    <property type="entry name" value="RUN"/>
    <property type="match status" value="1"/>
</dbReference>
<dbReference type="PROSITE" id="PS50826">
    <property type="entry name" value="RUN"/>
    <property type="match status" value="1"/>
</dbReference>
<sequence>MKMLIDKVILNSFTNWLSRVLIQPTFVIIKTLPKTIDSRTYAQLATHRVMPLCLTKWPLMTSTKQRCAKLKDEILTQLAEQIKALQLGQQSADVIGDGEYKVTAKNIHLQCLMDLLDHILLHGLVSVEYGYWPFVKVFTHSETIKIINSHPQVTNDLDKGRVWIFMAIKECVLESYMRMFLNEPKSVKKYYSKYAFMRDNERLGILQTLVSGLDFIGLALDQNTPYLGYGGVQLHAPTPTSPVSTEDESVDTAIGSLSLSDTKEQGSREQSKGQESYELRGVHDSSKFTTGGHQGHRLSTDQEALACMDPKYTLLYMDAMPAYERPTEEYRPRIGSNLSEISMDEVDIVFSHEQRTTRRHMRRPYRRKRERARSTETSSKADSRLRLPGQQHGAGVHSEGAHERASSFVSDQTGEDSDSICSAVSGDSLDQFCRDADFGSSYNLSTELVVQPTVLECHNEITLPKKSTENRGRDKVDEDEGETSSLSMLQSSTEYEGIILGLPKRQTLQDTPGNLCDSHVDANTVLVLSLEIFKHSDEQFQQMFHVTTGHHFGQLQSAYVMLTNYAVYLLRKVSFRAEASFHTDISISYATLRKVEIGLNCQTVTVSSRNQQFTICFGDEACTRAFITSLTSHMSRASPAPSLSNLVSNTAVQQETDISRWMAHHDKLQTANSNVLCYSLAHWCGLSGPDANIEVISFQNGLFFDNCDKFIVFYTVKKISFRRGQGPT</sequence>
<evidence type="ECO:0000259" key="4">
    <source>
        <dbReference type="PROSITE" id="PS50826"/>
    </source>
</evidence>
<protein>
    <recommendedName>
        <fullName evidence="4">RUN domain-containing protein</fullName>
    </recommendedName>
</protein>
<reference evidence="5 6" key="1">
    <citation type="journal article" date="2007" name="Science">
        <title>Sea anemone genome reveals ancestral eumetazoan gene repertoire and genomic organization.</title>
        <authorList>
            <person name="Putnam N.H."/>
            <person name="Srivastava M."/>
            <person name="Hellsten U."/>
            <person name="Dirks B."/>
            <person name="Chapman J."/>
            <person name="Salamov A."/>
            <person name="Terry A."/>
            <person name="Shapiro H."/>
            <person name="Lindquist E."/>
            <person name="Kapitonov V.V."/>
            <person name="Jurka J."/>
            <person name="Genikhovich G."/>
            <person name="Grigoriev I.V."/>
            <person name="Lucas S.M."/>
            <person name="Steele R.E."/>
            <person name="Finnerty J.R."/>
            <person name="Technau U."/>
            <person name="Martindale M.Q."/>
            <person name="Rokhsar D.S."/>
        </authorList>
    </citation>
    <scope>NUCLEOTIDE SEQUENCE [LARGE SCALE GENOMIC DNA]</scope>
    <source>
        <strain evidence="6">CH2 X CH6</strain>
    </source>
</reference>
<feature type="compositionally biased region" description="Basic and acidic residues" evidence="3">
    <location>
        <begin position="261"/>
        <end position="286"/>
    </location>
</feature>
<evidence type="ECO:0000256" key="2">
    <source>
        <dbReference type="ARBA" id="ARBA00022490"/>
    </source>
</evidence>
<dbReference type="AlphaFoldDB" id="A7S496"/>
<feature type="compositionally biased region" description="Basic residues" evidence="3">
    <location>
        <begin position="357"/>
        <end position="371"/>
    </location>
</feature>
<dbReference type="OMA" id="LCDTAVH"/>